<dbReference type="CDD" id="cd19958">
    <property type="entry name" value="pyocin_knob"/>
    <property type="match status" value="1"/>
</dbReference>
<accession>A0ABM9RTL4</accession>
<dbReference type="Pfam" id="PF21882">
    <property type="entry name" value="Gp53-like_C"/>
    <property type="match status" value="1"/>
</dbReference>
<gene>
    <name evidence="4" type="ORF">ATCC9714_PCS200201</name>
</gene>
<feature type="domain" description="BppU N-terminal" evidence="2">
    <location>
        <begin position="20"/>
        <end position="137"/>
    </location>
</feature>
<sequence length="878" mass="99417">MAVNNFHFKLDIEREDHIPKFRLKQYDTAIFYASLYKNGLPYHFENEQIKMFVKKSDGTIVYQEDNITIQDDEVKINVKNQALTASGLTYAELELRSTSGQVTTATFLFEVREKVGSDKAIESITDICTLEKLDRYVGQAKKELDKFKQDLSKLEDLVANKDKLEGQNTEAKINVKELERVLEQANNIVSNEGKKVTGNNVITDSSNGYIQNLKLTGKTSFNIIPLNPSKWVLGGSGENLGVNAYYSIYLSDLPIKPNTTYSYKLFGLPQKCNSHWFHLTAPKITKSPEGTFTSLSEIGNSFLHLYPNGDQKFTLDDVKNVKIVLVEGNEKINDYFEGLKSVGDGVDNISLKSSNLNLFDEKLLSSKLEADGYYHFRTTGNSRCDLFMGFVDSSYKQITDMSPNMVLDLSKFDLRNWRFLIGLNGDVKDDKVLIPVEQIGFLNASFFKGCEFIKVDNNHIKVKNIELSLNKTTPSYVPHEESKRNLLCYDSNAKVWEKPILRKWDTIEDHLDNYYYHKRSTLKTLNGSEDWKDNGTTSGECSTFYIRGFSNIKNFKIICDKYNYHTTPKLDTIGISSINDILYLTVKTNYASTVAELKTKLRSNNINLVFEDVEKIYECLNISVRSFNPTTLLSISSGAIDPEVEYYIPSSFVSSDSSISEKLENVDDSLLKLMFDFLNHNHDKRYDLKNLGSVTDFDIALEPGRYYVFKEGGSIPNAPYSGNIYGALEVFHTNDTELIQRFTSANGKIYTRLKNFEGNWWTWSNMTNIGDFSWDFNNSTGTGFQKLPSGMIIQFGTTKIGFNDNSCIGTAKIYYPLAFTKFCKCTGNLETNSYGGYNETNAIVGGQTLTNGYAEVRDIQGRARTGYTATVTWIAIGI</sequence>
<dbReference type="Gene3D" id="2.60.40.3350">
    <property type="match status" value="1"/>
</dbReference>
<feature type="coiled-coil region" evidence="1">
    <location>
        <begin position="130"/>
        <end position="195"/>
    </location>
</feature>
<evidence type="ECO:0000313" key="5">
    <source>
        <dbReference type="Proteomes" id="UP000032811"/>
    </source>
</evidence>
<evidence type="ECO:0008006" key="6">
    <source>
        <dbReference type="Google" id="ProtNLM"/>
    </source>
</evidence>
<dbReference type="Gene3D" id="2.60.40.3940">
    <property type="match status" value="1"/>
</dbReference>
<evidence type="ECO:0000259" key="3">
    <source>
        <dbReference type="Pfam" id="PF21882"/>
    </source>
</evidence>
<geneLocation type="plasmid" evidence="4 5">
    <name>pCS2</name>
</geneLocation>
<dbReference type="GeneID" id="97539292"/>
<dbReference type="Pfam" id="PF10651">
    <property type="entry name" value="BppU_N"/>
    <property type="match status" value="1"/>
</dbReference>
<name>A0ABM9RTL4_PARSO</name>
<protein>
    <recommendedName>
        <fullName evidence="6">BppU N-terminal domain-containing protein</fullName>
    </recommendedName>
</protein>
<feature type="domain" description="Putative tail fiber protein gp53-like C-terminal" evidence="3">
    <location>
        <begin position="786"/>
        <end position="877"/>
    </location>
</feature>
<evidence type="ECO:0000256" key="1">
    <source>
        <dbReference type="SAM" id="Coils"/>
    </source>
</evidence>
<evidence type="ECO:0000313" key="4">
    <source>
        <dbReference type="EMBL" id="CEJ75427.1"/>
    </source>
</evidence>
<dbReference type="RefSeq" id="WP_057544312.1">
    <property type="nucleotide sequence ID" value="NZ_CDNJ01000001.1"/>
</dbReference>
<proteinExistence type="predicted"/>
<dbReference type="EMBL" id="LN680000">
    <property type="protein sequence ID" value="CEJ75427.1"/>
    <property type="molecule type" value="Genomic_DNA"/>
</dbReference>
<dbReference type="Proteomes" id="UP000032811">
    <property type="component" value="Plasmid pCS2"/>
</dbReference>
<evidence type="ECO:0000259" key="2">
    <source>
        <dbReference type="Pfam" id="PF10651"/>
    </source>
</evidence>
<keyword evidence="4" id="KW-0614">Plasmid</keyword>
<dbReference type="InterPro" id="IPR018913">
    <property type="entry name" value="BppU_N"/>
</dbReference>
<reference evidence="4 5" key="1">
    <citation type="submission" date="2014-11" db="EMBL/GenBank/DDBJ databases">
        <authorList>
            <person name="Aslett M.A."/>
            <person name="De Silva N."/>
        </authorList>
    </citation>
    <scope>NUCLEOTIDE SEQUENCE [LARGE SCALE GENOMIC DNA]</scope>
    <source>
        <strain evidence="4 5">ATCC9714</strain>
        <plasmid evidence="4 5">pCS2</plasmid>
    </source>
</reference>
<keyword evidence="1" id="KW-0175">Coiled coil</keyword>
<organism evidence="4 5">
    <name type="scientific">Paraclostridium sordellii</name>
    <name type="common">Clostridium sordellii</name>
    <dbReference type="NCBI Taxonomy" id="1505"/>
    <lineage>
        <taxon>Bacteria</taxon>
        <taxon>Bacillati</taxon>
        <taxon>Bacillota</taxon>
        <taxon>Clostridia</taxon>
        <taxon>Peptostreptococcales</taxon>
        <taxon>Peptostreptococcaceae</taxon>
        <taxon>Paraclostridium</taxon>
    </lineage>
</organism>
<keyword evidence="5" id="KW-1185">Reference proteome</keyword>
<dbReference type="InterPro" id="IPR054075">
    <property type="entry name" value="Gp53-like_C"/>
</dbReference>